<gene>
    <name evidence="1" type="ORF">SNEC2469_LOCUS529</name>
</gene>
<dbReference type="AlphaFoldDB" id="A0A812IPZ8"/>
<proteinExistence type="predicted"/>
<protein>
    <submittedName>
        <fullName evidence="1">Uncharacterized protein</fullName>
    </submittedName>
</protein>
<evidence type="ECO:0000313" key="2">
    <source>
        <dbReference type="Proteomes" id="UP000601435"/>
    </source>
</evidence>
<sequence>MPPFLEQGGFERPLKHLDVPETPSTAVPSVTPSPLGSPVVGESLKLCGGEKALDVHRPEISTCPGREQPTGDAWLLGKLHKLWKKPAWLVQHRSQFVCLVARLVWFSLLFKGWKATVWPPWTLEVMWEHLLGLRYPVILKHSGNSCQMKQTLRCCASALPQSAEIPEPEPC</sequence>
<evidence type="ECO:0000313" key="1">
    <source>
        <dbReference type="EMBL" id="CAE7172741.1"/>
    </source>
</evidence>
<name>A0A812IPZ8_9DINO</name>
<organism evidence="1 2">
    <name type="scientific">Symbiodinium necroappetens</name>
    <dbReference type="NCBI Taxonomy" id="1628268"/>
    <lineage>
        <taxon>Eukaryota</taxon>
        <taxon>Sar</taxon>
        <taxon>Alveolata</taxon>
        <taxon>Dinophyceae</taxon>
        <taxon>Suessiales</taxon>
        <taxon>Symbiodiniaceae</taxon>
        <taxon>Symbiodinium</taxon>
    </lineage>
</organism>
<dbReference type="Proteomes" id="UP000601435">
    <property type="component" value="Unassembled WGS sequence"/>
</dbReference>
<reference evidence="1" key="1">
    <citation type="submission" date="2021-02" db="EMBL/GenBank/DDBJ databases">
        <authorList>
            <person name="Dougan E. K."/>
            <person name="Rhodes N."/>
            <person name="Thang M."/>
            <person name="Chan C."/>
        </authorList>
    </citation>
    <scope>NUCLEOTIDE SEQUENCE</scope>
</reference>
<comment type="caution">
    <text evidence="1">The sequence shown here is derived from an EMBL/GenBank/DDBJ whole genome shotgun (WGS) entry which is preliminary data.</text>
</comment>
<dbReference type="EMBL" id="CAJNJA010003114">
    <property type="protein sequence ID" value="CAE7172741.1"/>
    <property type="molecule type" value="Genomic_DNA"/>
</dbReference>
<keyword evidence="2" id="KW-1185">Reference proteome</keyword>
<accession>A0A812IPZ8</accession>